<evidence type="ECO:0000313" key="2">
    <source>
        <dbReference type="Proteomes" id="UP000492820"/>
    </source>
</evidence>
<protein>
    <submittedName>
        <fullName evidence="1 3">Dynein heavy chain</fullName>
    </submittedName>
</protein>
<dbReference type="WBParaSite" id="EgrG_000475800">
    <property type="protein sequence ID" value="EgrG_000475800"/>
    <property type="gene ID" value="EgrG_000475800"/>
</dbReference>
<dbReference type="Proteomes" id="UP000492820">
    <property type="component" value="Unassembled WGS sequence"/>
</dbReference>
<gene>
    <name evidence="1" type="ORF">EgrG_000475800</name>
</gene>
<name>A0A068WH71_ECHGR</name>
<organism evidence="1">
    <name type="scientific">Echinococcus granulosus</name>
    <name type="common">Hydatid tapeworm</name>
    <dbReference type="NCBI Taxonomy" id="6210"/>
    <lineage>
        <taxon>Eukaryota</taxon>
        <taxon>Metazoa</taxon>
        <taxon>Spiralia</taxon>
        <taxon>Lophotrochozoa</taxon>
        <taxon>Platyhelminthes</taxon>
        <taxon>Cestoda</taxon>
        <taxon>Eucestoda</taxon>
        <taxon>Cyclophyllidea</taxon>
        <taxon>Taeniidae</taxon>
        <taxon>Echinococcus</taxon>
        <taxon>Echinococcus granulosus group</taxon>
    </lineage>
</organism>
<reference evidence="1" key="2">
    <citation type="submission" date="2014-06" db="EMBL/GenBank/DDBJ databases">
        <authorList>
            <person name="Aslett M."/>
        </authorList>
    </citation>
    <scope>NUCLEOTIDE SEQUENCE</scope>
</reference>
<proteinExistence type="predicted"/>
<dbReference type="AlphaFoldDB" id="A0A068WH71"/>
<evidence type="ECO:0000313" key="3">
    <source>
        <dbReference type="WBParaSite" id="EgrG_000475800"/>
    </source>
</evidence>
<sequence length="131" mass="15526">MLIVVVQDTRMFNRKRREFERYSIEHILEDEYNIKSKDLIPKPEDDYRNLQKAWDHYLFLDIFDDEDYDCRTPSDWLSLGTEGELRKPVPAMALLPLSDDLHQGKIYSISLALKAMTYCLSNPDVRIMKPL</sequence>
<dbReference type="EMBL" id="LK028579">
    <property type="protein sequence ID" value="CDS19451.1"/>
    <property type="molecule type" value="Genomic_DNA"/>
</dbReference>
<reference evidence="3" key="3">
    <citation type="submission" date="2020-10" db="UniProtKB">
        <authorList>
            <consortium name="WormBaseParasite"/>
        </authorList>
    </citation>
    <scope>IDENTIFICATION</scope>
</reference>
<evidence type="ECO:0000313" key="1">
    <source>
        <dbReference type="EMBL" id="CDS19451.1"/>
    </source>
</evidence>
<reference evidence="1 2" key="1">
    <citation type="journal article" date="2013" name="Nature">
        <title>The genomes of four tapeworm species reveal adaptations to parasitism.</title>
        <authorList>
            <person name="Tsai I.J."/>
            <person name="Zarowiecki M."/>
            <person name="Holroyd N."/>
            <person name="Garciarrubio A."/>
            <person name="Sanchez-Flores A."/>
            <person name="Brooks K.L."/>
            <person name="Tracey A."/>
            <person name="Bobes R.J."/>
            <person name="Fragoso G."/>
            <person name="Sciutto E."/>
            <person name="Aslett M."/>
            <person name="Beasley H."/>
            <person name="Bennett H.M."/>
            <person name="Cai J."/>
            <person name="Camicia F."/>
            <person name="Clark R."/>
            <person name="Cucher M."/>
            <person name="De Silva N."/>
            <person name="Day T.A."/>
            <person name="Deplazes P."/>
            <person name="Estrada K."/>
            <person name="Fernandez C."/>
            <person name="Holland P.W."/>
            <person name="Hou J."/>
            <person name="Hu S."/>
            <person name="Huckvale T."/>
            <person name="Hung S.S."/>
            <person name="Kamenetzky L."/>
            <person name="Keane J.A."/>
            <person name="Kiss F."/>
            <person name="Koziol U."/>
            <person name="Lambert O."/>
            <person name="Liu K."/>
            <person name="Luo X."/>
            <person name="Luo Y."/>
            <person name="Macchiaroli N."/>
            <person name="Nichol S."/>
            <person name="Paps J."/>
            <person name="Parkinson J."/>
            <person name="Pouchkina-Stantcheva N."/>
            <person name="Riddiford N."/>
            <person name="Rosenzvit M."/>
            <person name="Salinas G."/>
            <person name="Wasmuth J.D."/>
            <person name="Zamanian M."/>
            <person name="Zheng Y."/>
            <person name="Cai X."/>
            <person name="Soberon X."/>
            <person name="Olson P.D."/>
            <person name="Laclette J.P."/>
            <person name="Brehm K."/>
            <person name="Berriman M."/>
            <person name="Garciarrubio A."/>
            <person name="Bobes R.J."/>
            <person name="Fragoso G."/>
            <person name="Sanchez-Flores A."/>
            <person name="Estrada K."/>
            <person name="Cevallos M.A."/>
            <person name="Morett E."/>
            <person name="Gonzalez V."/>
            <person name="Portillo T."/>
            <person name="Ochoa-Leyva A."/>
            <person name="Jose M.V."/>
            <person name="Sciutto E."/>
            <person name="Landa A."/>
            <person name="Jimenez L."/>
            <person name="Valdes V."/>
            <person name="Carrero J.C."/>
            <person name="Larralde C."/>
            <person name="Morales-Montor J."/>
            <person name="Limon-Lason J."/>
            <person name="Soberon X."/>
            <person name="Laclette J.P."/>
        </authorList>
    </citation>
    <scope>NUCLEOTIDE SEQUENCE [LARGE SCALE GENOMIC DNA]</scope>
</reference>
<accession>A0A068WH71</accession>